<dbReference type="Proteomes" id="UP001580407">
    <property type="component" value="Unassembled WGS sequence"/>
</dbReference>
<evidence type="ECO:0000259" key="5">
    <source>
        <dbReference type="Pfam" id="PF00370"/>
    </source>
</evidence>
<keyword evidence="3 4" id="KW-0418">Kinase</keyword>
<dbReference type="PIRSF" id="PIRSF000538">
    <property type="entry name" value="GlpK"/>
    <property type="match status" value="1"/>
</dbReference>
<evidence type="ECO:0000256" key="2">
    <source>
        <dbReference type="ARBA" id="ARBA00022679"/>
    </source>
</evidence>
<organism evidence="7 8">
    <name type="scientific">Paenibacillus terreus</name>
    <dbReference type="NCBI Taxonomy" id="1387834"/>
    <lineage>
        <taxon>Bacteria</taxon>
        <taxon>Bacillati</taxon>
        <taxon>Bacillota</taxon>
        <taxon>Bacilli</taxon>
        <taxon>Bacillales</taxon>
        <taxon>Paenibacillaceae</taxon>
        <taxon>Paenibacillus</taxon>
    </lineage>
</organism>
<dbReference type="InterPro" id="IPR018483">
    <property type="entry name" value="Carb_kinase_FGGY_CS"/>
</dbReference>
<evidence type="ECO:0000256" key="1">
    <source>
        <dbReference type="ARBA" id="ARBA00009156"/>
    </source>
</evidence>
<evidence type="ECO:0000313" key="8">
    <source>
        <dbReference type="Proteomes" id="UP001580407"/>
    </source>
</evidence>
<dbReference type="PROSITE" id="PS00445">
    <property type="entry name" value="FGGY_KINASES_2"/>
    <property type="match status" value="1"/>
</dbReference>
<dbReference type="SUPFAM" id="SSF53067">
    <property type="entry name" value="Actin-like ATPase domain"/>
    <property type="match status" value="2"/>
</dbReference>
<dbReference type="CDD" id="cd07773">
    <property type="entry name" value="ASKHA_NBD_FGGY_FK"/>
    <property type="match status" value="1"/>
</dbReference>
<feature type="domain" description="Carbohydrate kinase FGGY N-terminal" evidence="5">
    <location>
        <begin position="3"/>
        <end position="240"/>
    </location>
</feature>
<dbReference type="PANTHER" id="PTHR43095">
    <property type="entry name" value="SUGAR KINASE"/>
    <property type="match status" value="1"/>
</dbReference>
<dbReference type="InterPro" id="IPR018484">
    <property type="entry name" value="FGGY_N"/>
</dbReference>
<proteinExistence type="inferred from homology"/>
<dbReference type="EMBL" id="JBHILM010000035">
    <property type="protein sequence ID" value="MFB5684098.1"/>
    <property type="molecule type" value="Genomic_DNA"/>
</dbReference>
<dbReference type="InterPro" id="IPR018485">
    <property type="entry name" value="FGGY_C"/>
</dbReference>
<dbReference type="Gene3D" id="3.30.420.40">
    <property type="match status" value="2"/>
</dbReference>
<dbReference type="Pfam" id="PF00370">
    <property type="entry name" value="FGGY_N"/>
    <property type="match status" value="1"/>
</dbReference>
<accession>A0ABV5BEH5</accession>
<dbReference type="InterPro" id="IPR000577">
    <property type="entry name" value="Carb_kinase_FGGY"/>
</dbReference>
<evidence type="ECO:0000256" key="4">
    <source>
        <dbReference type="RuleBase" id="RU003733"/>
    </source>
</evidence>
<protein>
    <submittedName>
        <fullName evidence="7">L-fuculokinase</fullName>
    </submittedName>
</protein>
<sequence>MAIAGIDIGTTGCKCTVYDREGHFLSEAYREYQPGMTENHRLDAWLVWENTKAVMQEAARGVEPITAIGVTSFGEAVVLLDGNDNPLTYSLLYTDPNGGEQCERLVRHFGKEDLSQITGLNPSPMYSIPKIMYIKETQPELFKQCEKICLFGDFIIYMLCGARQIDYSLASRTMAFDINSLEWSEPILQFAGIDSCVLPIPVPIGSKAGKIRKEMALELGIWEEAIIVSGCHDQVAAAIGTGVYKPGMAVDGTGTVECITPVFGRDTHREPLYRGSYAIVPFLDRQFVTYAFSFTGGALLKWYRDKLAYMEADTIQKLGANPYDFFNGQVDASKPSGLLVLPHFAGAATPYMDPESRGAIIGLTTETTRMQIYQALMEGVTYEMALNMERLAEAGIEIHTIRATGGGAASDVWLQMKADILNKPIVSLGATQSGTLGCIMLAGLACELYESIEEAEQIFVKVNRTYAPNPDKHEQYKKWLKKYKKCYNAVKTVLATEEED</sequence>
<name>A0ABV5BEH5_9BACL</name>
<dbReference type="Pfam" id="PF02782">
    <property type="entry name" value="FGGY_C"/>
    <property type="match status" value="1"/>
</dbReference>
<evidence type="ECO:0000259" key="6">
    <source>
        <dbReference type="Pfam" id="PF02782"/>
    </source>
</evidence>
<keyword evidence="2 4" id="KW-0808">Transferase</keyword>
<dbReference type="RefSeq" id="WP_375527815.1">
    <property type="nucleotide sequence ID" value="NZ_JBHILM010000035.1"/>
</dbReference>
<dbReference type="InterPro" id="IPR043129">
    <property type="entry name" value="ATPase_NBD"/>
</dbReference>
<gene>
    <name evidence="7" type="ORF">ACE3NQ_24620</name>
</gene>
<reference evidence="7 8" key="1">
    <citation type="submission" date="2024-09" db="EMBL/GenBank/DDBJ databases">
        <authorList>
            <person name="Ruan L."/>
        </authorList>
    </citation>
    <scope>NUCLEOTIDE SEQUENCE [LARGE SCALE GENOMIC DNA]</scope>
    <source>
        <strain evidence="7 8">D33</strain>
    </source>
</reference>
<dbReference type="InterPro" id="IPR050406">
    <property type="entry name" value="FGGY_Carb_Kinase"/>
</dbReference>
<feature type="domain" description="Carbohydrate kinase FGGY C-terminal" evidence="6">
    <location>
        <begin position="290"/>
        <end position="445"/>
    </location>
</feature>
<comment type="caution">
    <text evidence="7">The sequence shown here is derived from an EMBL/GenBank/DDBJ whole genome shotgun (WGS) entry which is preliminary data.</text>
</comment>
<evidence type="ECO:0000313" key="7">
    <source>
        <dbReference type="EMBL" id="MFB5684098.1"/>
    </source>
</evidence>
<keyword evidence="8" id="KW-1185">Reference proteome</keyword>
<evidence type="ECO:0000256" key="3">
    <source>
        <dbReference type="ARBA" id="ARBA00022777"/>
    </source>
</evidence>
<comment type="similarity">
    <text evidence="1 4">Belongs to the FGGY kinase family.</text>
</comment>